<comment type="caution">
    <text evidence="1">The sequence shown here is derived from an EMBL/GenBank/DDBJ whole genome shotgun (WGS) entry which is preliminary data.</text>
</comment>
<name>A0ABT7F3A9_9RHOB</name>
<organism evidence="1 2">
    <name type="scientific">Pseudodonghicola flavimaris</name>
    <dbReference type="NCBI Taxonomy" id="3050036"/>
    <lineage>
        <taxon>Bacteria</taxon>
        <taxon>Pseudomonadati</taxon>
        <taxon>Pseudomonadota</taxon>
        <taxon>Alphaproteobacteria</taxon>
        <taxon>Rhodobacterales</taxon>
        <taxon>Paracoccaceae</taxon>
        <taxon>Pseudodonghicola</taxon>
    </lineage>
</organism>
<dbReference type="InterPro" id="IPR010255">
    <property type="entry name" value="Haem_peroxidase_sf"/>
</dbReference>
<dbReference type="InterPro" id="IPR037120">
    <property type="entry name" value="Haem_peroxidase_sf_animal"/>
</dbReference>
<evidence type="ECO:0008006" key="3">
    <source>
        <dbReference type="Google" id="ProtNLM"/>
    </source>
</evidence>
<evidence type="ECO:0000313" key="1">
    <source>
        <dbReference type="EMBL" id="MDK3019077.1"/>
    </source>
</evidence>
<protein>
    <recommendedName>
        <fullName evidence="3">Peroxidase</fullName>
    </recommendedName>
</protein>
<dbReference type="EMBL" id="JASNJD010000011">
    <property type="protein sequence ID" value="MDK3019077.1"/>
    <property type="molecule type" value="Genomic_DNA"/>
</dbReference>
<reference evidence="1 2" key="1">
    <citation type="submission" date="2023-05" db="EMBL/GenBank/DDBJ databases">
        <title>Pseudodonghicola sp. nov.</title>
        <authorList>
            <person name="Huang J."/>
        </authorList>
    </citation>
    <scope>NUCLEOTIDE SEQUENCE [LARGE SCALE GENOMIC DNA]</scope>
    <source>
        <strain evidence="1 2">IC7</strain>
    </source>
</reference>
<accession>A0ABT7F3A9</accession>
<dbReference type="Proteomes" id="UP001243757">
    <property type="component" value="Unassembled WGS sequence"/>
</dbReference>
<sequence length="473" mass="50247">MQLYSRIPLTAPAPAVTPDDATLDALGEAMTAYLPDLTLSAGASGIPAAYTYLGQFLAHDMSFMAWNPLLGGSGGWENAQALHALDFSSLFGTAPETGARTSQWEEREDSALGLAAFASPGFQRAFDLPRAGGQGAHCCPDSRADTNLALAQMQVLMTRFHQQASVDLGRTGTAARETTQRHLQAVVLTDYLRRIVPDDVFQDVMATGRKLVHTGPGLFLIPIEFAAACCRFGHSMVRESYVHWAIDYPPGSGFAQQTADLSTLAYFTSHGGGLINGCQPFTWCQAWRHMVENANPDLPPTLRARPIQASLAPMFRELERAQFPDTQDPDATGTFNLAQRTLRRGAALGLPSGQTLAAAAGLGGFDVAEFLDARRPRFGALADDATLIAHTPLWFYILAEAETAGGAGLGPLGARVVMETFHAALEAADASIISVAPSGATTVNFTRELRPGDGVAERFALSDVVAVANGGVL</sequence>
<evidence type="ECO:0000313" key="2">
    <source>
        <dbReference type="Proteomes" id="UP001243757"/>
    </source>
</evidence>
<dbReference type="SUPFAM" id="SSF48113">
    <property type="entry name" value="Heme-dependent peroxidases"/>
    <property type="match status" value="1"/>
</dbReference>
<dbReference type="Gene3D" id="1.10.640.10">
    <property type="entry name" value="Haem peroxidase domain superfamily, animal type"/>
    <property type="match status" value="1"/>
</dbReference>
<proteinExistence type="predicted"/>
<keyword evidence="2" id="KW-1185">Reference proteome</keyword>
<gene>
    <name evidence="1" type="ORF">QO033_15445</name>
</gene>